<evidence type="ECO:0000313" key="1">
    <source>
        <dbReference type="EMBL" id="RBP45220.1"/>
    </source>
</evidence>
<evidence type="ECO:0000313" key="2">
    <source>
        <dbReference type="Proteomes" id="UP000253426"/>
    </source>
</evidence>
<proteinExistence type="predicted"/>
<sequence>MSEPSYRMPYSRSFVDMGYKRSFASIFHLGNKLKENEHYFIEFLCLGYRVPLEHDFFDFGTKFAVSHALEESLKRML</sequence>
<name>A0A366HNX8_9BACT</name>
<gene>
    <name evidence="1" type="ORF">DES53_103218</name>
</gene>
<reference evidence="1 2" key="1">
    <citation type="submission" date="2018-06" db="EMBL/GenBank/DDBJ databases">
        <title>Genomic Encyclopedia of Type Strains, Phase IV (KMG-IV): sequencing the most valuable type-strain genomes for metagenomic binning, comparative biology and taxonomic classification.</title>
        <authorList>
            <person name="Goeker M."/>
        </authorList>
    </citation>
    <scope>NUCLEOTIDE SEQUENCE [LARGE SCALE GENOMIC DNA]</scope>
    <source>
        <strain evidence="1 2">DSM 25532</strain>
    </source>
</reference>
<dbReference type="AlphaFoldDB" id="A0A366HNX8"/>
<dbReference type="Proteomes" id="UP000253426">
    <property type="component" value="Unassembled WGS sequence"/>
</dbReference>
<keyword evidence="2" id="KW-1185">Reference proteome</keyword>
<protein>
    <submittedName>
        <fullName evidence="1">Uncharacterized protein</fullName>
    </submittedName>
</protein>
<organism evidence="1 2">
    <name type="scientific">Roseimicrobium gellanilyticum</name>
    <dbReference type="NCBI Taxonomy" id="748857"/>
    <lineage>
        <taxon>Bacteria</taxon>
        <taxon>Pseudomonadati</taxon>
        <taxon>Verrucomicrobiota</taxon>
        <taxon>Verrucomicrobiia</taxon>
        <taxon>Verrucomicrobiales</taxon>
        <taxon>Verrucomicrobiaceae</taxon>
        <taxon>Roseimicrobium</taxon>
    </lineage>
</organism>
<comment type="caution">
    <text evidence="1">The sequence shown here is derived from an EMBL/GenBank/DDBJ whole genome shotgun (WGS) entry which is preliminary data.</text>
</comment>
<accession>A0A366HNX8</accession>
<dbReference type="EMBL" id="QNRR01000003">
    <property type="protein sequence ID" value="RBP45220.1"/>
    <property type="molecule type" value="Genomic_DNA"/>
</dbReference>